<evidence type="ECO:0000259" key="5">
    <source>
        <dbReference type="Pfam" id="PF01321"/>
    </source>
</evidence>
<evidence type="ECO:0000313" key="8">
    <source>
        <dbReference type="Proteomes" id="UP000276776"/>
    </source>
</evidence>
<dbReference type="WBParaSite" id="TCLT_0000650101-mRNA-1">
    <property type="protein sequence ID" value="TCLT_0000650101-mRNA-1"/>
    <property type="gene ID" value="TCLT_0000650101"/>
</dbReference>
<evidence type="ECO:0000259" key="4">
    <source>
        <dbReference type="Pfam" id="PF00557"/>
    </source>
</evidence>
<dbReference type="STRING" id="103827.A0A0N5D101"/>
<dbReference type="Pfam" id="PF00557">
    <property type="entry name" value="Peptidase_M24"/>
    <property type="match status" value="1"/>
</dbReference>
<evidence type="ECO:0000313" key="9">
    <source>
        <dbReference type="WBParaSite" id="TCLT_0000650101-mRNA-1"/>
    </source>
</evidence>
<reference evidence="7 8" key="2">
    <citation type="submission" date="2018-11" db="EMBL/GenBank/DDBJ databases">
        <authorList>
            <consortium name="Pathogen Informatics"/>
        </authorList>
    </citation>
    <scope>NUCLEOTIDE SEQUENCE [LARGE SCALE GENOMIC DNA]</scope>
</reference>
<dbReference type="GO" id="GO:0005737">
    <property type="term" value="C:cytoplasm"/>
    <property type="evidence" value="ECO:0007669"/>
    <property type="project" value="UniProtKB-ARBA"/>
</dbReference>
<dbReference type="OrthoDB" id="9995434at2759"/>
<reference evidence="9" key="1">
    <citation type="submission" date="2017-02" db="UniProtKB">
        <authorList>
            <consortium name="WormBaseParasite"/>
        </authorList>
    </citation>
    <scope>IDENTIFICATION</scope>
</reference>
<feature type="domain" description="Creatinase N-terminal" evidence="5">
    <location>
        <begin position="50"/>
        <end position="153"/>
    </location>
</feature>
<feature type="domain" description="Peptidase M24" evidence="4">
    <location>
        <begin position="323"/>
        <end position="529"/>
    </location>
</feature>
<dbReference type="FunFam" id="3.40.350.10:FF:000003">
    <property type="entry name" value="Xaa-pro aminopeptidase P"/>
    <property type="match status" value="1"/>
</dbReference>
<dbReference type="EMBL" id="UYYF01004420">
    <property type="protein sequence ID" value="VDN03846.1"/>
    <property type="molecule type" value="Genomic_DNA"/>
</dbReference>
<dbReference type="InterPro" id="IPR029149">
    <property type="entry name" value="Creatin/AminoP/Spt16_N"/>
</dbReference>
<dbReference type="InterPro" id="IPR050422">
    <property type="entry name" value="X-Pro_aminopeptidase_P"/>
</dbReference>
<dbReference type="Proteomes" id="UP000276776">
    <property type="component" value="Unassembled WGS sequence"/>
</dbReference>
<dbReference type="PANTHER" id="PTHR43763:SF6">
    <property type="entry name" value="XAA-PRO AMINOPEPTIDASE 1"/>
    <property type="match status" value="1"/>
</dbReference>
<accession>A0A0N5D101</accession>
<protein>
    <submittedName>
        <fullName evidence="9">Xaa-Pro aminopeptidase 1</fullName>
    </submittedName>
</protein>
<dbReference type="InterPro" id="IPR036005">
    <property type="entry name" value="Creatinase/aminopeptidase-like"/>
</dbReference>
<dbReference type="Pfam" id="PF01321">
    <property type="entry name" value="Creatinase_N"/>
    <property type="match status" value="1"/>
</dbReference>
<dbReference type="OMA" id="EPGMILS"/>
<name>A0A0N5D101_THECL</name>
<dbReference type="GO" id="GO:0046872">
    <property type="term" value="F:metal ion binding"/>
    <property type="evidence" value="ECO:0007669"/>
    <property type="project" value="UniProtKB-KW"/>
</dbReference>
<sequence length="605" mass="68688">MTTRSSKTDDKLKELRTLFRSEDIVKQIGGPVNAYLLPNTDAHQSEYICKRDSRVRFLSGFSGSNAFALITDQEALLWTDGRYFIQAGKELEPGWQLMKEGVPTAISVTDWMIQNLRRGSRAVFDPQLYRHDEALRIMSTLNKVGITVVPLKGNLVDYIWHDRPPEHFGKILVLNTEECGLEMREKINRTRRELQLRGCNSAIFTALDDIAWLLNIRGSDIPYNPVVFAVIFMVPNEVHLFIDERKLNDEIRNHLKGIEIHDYSSAASWIENWLYIHKGLYKVCIPDLTNFELGSLIELRDGISLVSPIQTMKAIKNEAELHGMRNSSLRDSAAIIEYFVWLEEEIACGNEVTEREASEKMDEFRSLQPGFIDLSFETIAAVNEHAALPHYRGTSETSRKLLTKSSIFLLDSGGHYCDGTTDVTRTIAFSDNNDLEFKRMFTLVLKGHIANAMLIFPDGVNGIRMDAISRQYLWRDGLDFAHGVGHGVGHFLNVHEGPGGIHKGNVITIEPGFYVEDKWGIRIENCYEVVSANKTCSNGKNFLAFSPLTLVPIQKSLVDISLLSSEEIEWLNQYHAMCLKKVGPYLLYTKKNKEYEWLVKACASV</sequence>
<keyword evidence="3" id="KW-0378">Hydrolase</keyword>
<dbReference type="Gene3D" id="3.90.230.10">
    <property type="entry name" value="Creatinase/methionine aminopeptidase superfamily"/>
    <property type="match status" value="1"/>
</dbReference>
<keyword evidence="8" id="KW-1185">Reference proteome</keyword>
<organism evidence="9">
    <name type="scientific">Thelazia callipaeda</name>
    <name type="common">Oriental eyeworm</name>
    <name type="synonym">Parasitic nematode</name>
    <dbReference type="NCBI Taxonomy" id="103827"/>
    <lineage>
        <taxon>Eukaryota</taxon>
        <taxon>Metazoa</taxon>
        <taxon>Ecdysozoa</taxon>
        <taxon>Nematoda</taxon>
        <taxon>Chromadorea</taxon>
        <taxon>Rhabditida</taxon>
        <taxon>Spirurina</taxon>
        <taxon>Spiruromorpha</taxon>
        <taxon>Thelazioidea</taxon>
        <taxon>Thelaziidae</taxon>
        <taxon>Thelazia</taxon>
    </lineage>
</organism>
<evidence type="ECO:0000259" key="6">
    <source>
        <dbReference type="Pfam" id="PF16188"/>
    </source>
</evidence>
<proteinExistence type="inferred from homology"/>
<dbReference type="Gene3D" id="3.40.350.10">
    <property type="entry name" value="Creatinase/prolidase N-terminal domain"/>
    <property type="match status" value="2"/>
</dbReference>
<evidence type="ECO:0000256" key="1">
    <source>
        <dbReference type="ARBA" id="ARBA00008766"/>
    </source>
</evidence>
<feature type="domain" description="Peptidase M24 C-terminal" evidence="6">
    <location>
        <begin position="541"/>
        <end position="604"/>
    </location>
</feature>
<dbReference type="Pfam" id="PF16189">
    <property type="entry name" value="Creatinase_N_2"/>
    <property type="match status" value="1"/>
</dbReference>
<dbReference type="FunFam" id="3.90.230.10:FF:000009">
    <property type="entry name" value="xaa-Pro aminopeptidase 2"/>
    <property type="match status" value="1"/>
</dbReference>
<evidence type="ECO:0000256" key="2">
    <source>
        <dbReference type="ARBA" id="ARBA00022723"/>
    </source>
</evidence>
<gene>
    <name evidence="7" type="ORF">TCLT_LOCUS6490</name>
</gene>
<dbReference type="GO" id="GO:0070006">
    <property type="term" value="F:metalloaminopeptidase activity"/>
    <property type="evidence" value="ECO:0007669"/>
    <property type="project" value="InterPro"/>
</dbReference>
<dbReference type="CDD" id="cd01085">
    <property type="entry name" value="APP"/>
    <property type="match status" value="1"/>
</dbReference>
<dbReference type="InterPro" id="IPR000587">
    <property type="entry name" value="Creatinase_N"/>
</dbReference>
<dbReference type="SUPFAM" id="SSF55920">
    <property type="entry name" value="Creatinase/aminopeptidase"/>
    <property type="match status" value="1"/>
</dbReference>
<evidence type="ECO:0000256" key="3">
    <source>
        <dbReference type="ARBA" id="ARBA00022801"/>
    </source>
</evidence>
<dbReference type="PANTHER" id="PTHR43763">
    <property type="entry name" value="XAA-PRO AMINOPEPTIDASE 1"/>
    <property type="match status" value="1"/>
</dbReference>
<evidence type="ECO:0000313" key="7">
    <source>
        <dbReference type="EMBL" id="VDN03846.1"/>
    </source>
</evidence>
<dbReference type="AlphaFoldDB" id="A0A0N5D101"/>
<dbReference type="Pfam" id="PF16188">
    <property type="entry name" value="Peptidase_M24_C"/>
    <property type="match status" value="1"/>
</dbReference>
<dbReference type="SUPFAM" id="SSF53092">
    <property type="entry name" value="Creatinase/prolidase N-terminal domain"/>
    <property type="match status" value="1"/>
</dbReference>
<dbReference type="InterPro" id="IPR032416">
    <property type="entry name" value="Peptidase_M24_C"/>
</dbReference>
<dbReference type="InterPro" id="IPR033740">
    <property type="entry name" value="Pept_M24B"/>
</dbReference>
<keyword evidence="2" id="KW-0479">Metal-binding</keyword>
<dbReference type="InterPro" id="IPR000994">
    <property type="entry name" value="Pept_M24"/>
</dbReference>
<comment type="similarity">
    <text evidence="1">Belongs to the peptidase M24B family.</text>
</comment>